<dbReference type="GO" id="GO:0044877">
    <property type="term" value="F:protein-containing complex binding"/>
    <property type="evidence" value="ECO:0007669"/>
    <property type="project" value="TreeGrafter"/>
</dbReference>
<dbReference type="InterPro" id="IPR036291">
    <property type="entry name" value="NAD(P)-bd_dom_sf"/>
</dbReference>
<keyword evidence="5" id="KW-1185">Reference proteome</keyword>
<dbReference type="GO" id="GO:0005739">
    <property type="term" value="C:mitochondrion"/>
    <property type="evidence" value="ECO:0007669"/>
    <property type="project" value="TreeGrafter"/>
</dbReference>
<feature type="domain" description="NAD-dependent epimerase/dehydratase" evidence="3">
    <location>
        <begin position="448"/>
        <end position="525"/>
    </location>
</feature>
<dbReference type="KEGG" id="aaf:AURANDRAFT_64020"/>
<keyword evidence="2" id="KW-0812">Transmembrane</keyword>
<reference evidence="4 5" key="1">
    <citation type="journal article" date="2011" name="Proc. Natl. Acad. Sci. U.S.A.">
        <title>Niche of harmful alga Aureococcus anophagefferens revealed through ecogenomics.</title>
        <authorList>
            <person name="Gobler C.J."/>
            <person name="Berry D.L."/>
            <person name="Dyhrman S.T."/>
            <person name="Wilhelm S.W."/>
            <person name="Salamov A."/>
            <person name="Lobanov A.V."/>
            <person name="Zhang Y."/>
            <person name="Collier J.L."/>
            <person name="Wurch L.L."/>
            <person name="Kustka A.B."/>
            <person name="Dill B.D."/>
            <person name="Shah M."/>
            <person name="VerBerkmoes N.C."/>
            <person name="Kuo A."/>
            <person name="Terry A."/>
            <person name="Pangilinan J."/>
            <person name="Lindquist E.A."/>
            <person name="Lucas S."/>
            <person name="Paulsen I.T."/>
            <person name="Hattenrath-Lehmann T.K."/>
            <person name="Talmage S.C."/>
            <person name="Walker E.A."/>
            <person name="Koch F."/>
            <person name="Burson A.M."/>
            <person name="Marcoval M.A."/>
            <person name="Tang Y.Z."/>
            <person name="Lecleir G.R."/>
            <person name="Coyne K.J."/>
            <person name="Berg G.M."/>
            <person name="Bertrand E.M."/>
            <person name="Saito M.A."/>
            <person name="Gladyshev V.N."/>
            <person name="Grigoriev I.V."/>
        </authorList>
    </citation>
    <scope>NUCLEOTIDE SEQUENCE [LARGE SCALE GENOMIC DNA]</scope>
    <source>
        <strain evidence="5">CCMP 1984</strain>
    </source>
</reference>
<dbReference type="OrthoDB" id="10259101at2759"/>
<dbReference type="SUPFAM" id="SSF51735">
    <property type="entry name" value="NAD(P)-binding Rossmann-fold domains"/>
    <property type="match status" value="1"/>
</dbReference>
<organism evidence="5">
    <name type="scientific">Aureococcus anophagefferens</name>
    <name type="common">Harmful bloom alga</name>
    <dbReference type="NCBI Taxonomy" id="44056"/>
    <lineage>
        <taxon>Eukaryota</taxon>
        <taxon>Sar</taxon>
        <taxon>Stramenopiles</taxon>
        <taxon>Ochrophyta</taxon>
        <taxon>Pelagophyceae</taxon>
        <taxon>Pelagomonadales</taxon>
        <taxon>Pelagomonadaceae</taxon>
        <taxon>Aureococcus</taxon>
    </lineage>
</organism>
<sequence length="705" mass="75860">MEPSLVDGGASPLRTGAVVCLAQVVDGVTYRLRSSRCCQLGCSFAPARDGFREDFQFRVVAARSFPAASARRRPPRHGGEAGESGAAPRPLRFGDRVALERARGGGFLAEGADASDASPECLGLTFVDGAAPGGRATFSLAPVYRSQRDGAAVTDGEEVLLVSRGKFRLSAEAVGLPGGGVAREAVLRPQGARPRPLDGTRLALVPPAPRAAEGLRFRDGQALALFHEEHAQFLSADPRGPLRALRRTFLGGAEPCGDYGRPLLPAWKSTAGSGRPDQTLKLPTAADLRRMYMQLFFNFVVALLLLNMVAGIIIDTFSQLSQESLEASKIKMNECFTTGLHRSQFETLKEVDFDLDHKPRCAMLNYVHFIGYVMHKDCVNDSPLERAVRDKLRDGDASWIPTLTWFSLENHGQAEREQVGEDEQVRALIADVAARSDARLDALAAAVAILGGSGYVGREVAKRFVTRGWEVASLSRRGENPDAGDAELSCVAWTAGDATDAAAVRSFVGDADAVVHCVGLLFDVDSGLANLSPVVSGSNSQPGETSTYDRITRLTAFNAVDAAADRLRLPFAPRTPFAFVSCAEAGWPDVKWGDVVEARAAPEWLRRYLAAKRLVEAKLGERSDKIRPVIFRPSLIWSWDKLDVLPIIPVFNLASALGVPFVDRTIRVGALADAIVEGVCAGDTEGVQRFAAMDELSDAYARNSA</sequence>
<dbReference type="eggNOG" id="KOG3533">
    <property type="taxonomic scope" value="Eukaryota"/>
</dbReference>
<dbReference type="InterPro" id="IPR001509">
    <property type="entry name" value="Epimerase_deHydtase"/>
</dbReference>
<evidence type="ECO:0000259" key="3">
    <source>
        <dbReference type="Pfam" id="PF01370"/>
    </source>
</evidence>
<dbReference type="eggNOG" id="KOG4288">
    <property type="taxonomic scope" value="Eukaryota"/>
</dbReference>
<dbReference type="Gene3D" id="3.40.50.720">
    <property type="entry name" value="NAD(P)-binding Rossmann-like Domain"/>
    <property type="match status" value="1"/>
</dbReference>
<dbReference type="AlphaFoldDB" id="F0Y8L3"/>
<keyword evidence="2" id="KW-1133">Transmembrane helix</keyword>
<dbReference type="PANTHER" id="PTHR12126">
    <property type="entry name" value="NADH-UBIQUINONE OXIDOREDUCTASE 39 KDA SUBUNIT-RELATED"/>
    <property type="match status" value="1"/>
</dbReference>
<evidence type="ECO:0000256" key="2">
    <source>
        <dbReference type="SAM" id="Phobius"/>
    </source>
</evidence>
<dbReference type="RefSeq" id="XP_009036624.1">
    <property type="nucleotide sequence ID" value="XM_009038376.1"/>
</dbReference>
<dbReference type="InParanoid" id="F0Y8L3"/>
<keyword evidence="2" id="KW-0472">Membrane</keyword>
<feature type="region of interest" description="Disordered" evidence="1">
    <location>
        <begin position="68"/>
        <end position="87"/>
    </location>
</feature>
<name>F0Y8L3_AURAN</name>
<dbReference type="InterPro" id="IPR051207">
    <property type="entry name" value="ComplexI_NDUFA9_subunit"/>
</dbReference>
<proteinExistence type="predicted"/>
<evidence type="ECO:0000256" key="1">
    <source>
        <dbReference type="SAM" id="MobiDB-lite"/>
    </source>
</evidence>
<feature type="transmembrane region" description="Helical" evidence="2">
    <location>
        <begin position="295"/>
        <end position="314"/>
    </location>
</feature>
<dbReference type="Pfam" id="PF01370">
    <property type="entry name" value="Epimerase"/>
    <property type="match status" value="1"/>
</dbReference>
<protein>
    <recommendedName>
        <fullName evidence="3">NAD-dependent epimerase/dehydratase domain-containing protein</fullName>
    </recommendedName>
</protein>
<dbReference type="Proteomes" id="UP000002729">
    <property type="component" value="Unassembled WGS sequence"/>
</dbReference>
<dbReference type="GeneID" id="20224626"/>
<accession>F0Y8L3</accession>
<evidence type="ECO:0000313" key="5">
    <source>
        <dbReference type="Proteomes" id="UP000002729"/>
    </source>
</evidence>
<dbReference type="PANTHER" id="PTHR12126:SF15">
    <property type="entry name" value="NAD(P)-BINDING DOMAIN-CONTAINING PROTEIN"/>
    <property type="match status" value="1"/>
</dbReference>
<evidence type="ECO:0000313" key="4">
    <source>
        <dbReference type="EMBL" id="EGB08628.1"/>
    </source>
</evidence>
<gene>
    <name evidence="4" type="ORF">AURANDRAFT_64020</name>
</gene>
<dbReference type="EMBL" id="GL833127">
    <property type="protein sequence ID" value="EGB08628.1"/>
    <property type="molecule type" value="Genomic_DNA"/>
</dbReference>